<gene>
    <name evidence="1" type="ORF">DB30_04398</name>
</gene>
<dbReference type="RefSeq" id="WP_052549570.1">
    <property type="nucleotide sequence ID" value="NZ_JMCC02000037.1"/>
</dbReference>
<organism evidence="1 2">
    <name type="scientific">Enhygromyxa salina</name>
    <dbReference type="NCBI Taxonomy" id="215803"/>
    <lineage>
        <taxon>Bacteria</taxon>
        <taxon>Pseudomonadati</taxon>
        <taxon>Myxococcota</taxon>
        <taxon>Polyangia</taxon>
        <taxon>Nannocystales</taxon>
        <taxon>Nannocystaceae</taxon>
        <taxon>Enhygromyxa</taxon>
    </lineage>
</organism>
<dbReference type="EMBL" id="JMCC02000037">
    <property type="protein sequence ID" value="KIG16485.1"/>
    <property type="molecule type" value="Genomic_DNA"/>
</dbReference>
<comment type="caution">
    <text evidence="1">The sequence shown here is derived from an EMBL/GenBank/DDBJ whole genome shotgun (WGS) entry which is preliminary data.</text>
</comment>
<evidence type="ECO:0000313" key="2">
    <source>
        <dbReference type="Proteomes" id="UP000031599"/>
    </source>
</evidence>
<name>A0A0C2D451_9BACT</name>
<proteinExistence type="predicted"/>
<dbReference type="AlphaFoldDB" id="A0A0C2D451"/>
<reference evidence="1 2" key="1">
    <citation type="submission" date="2014-12" db="EMBL/GenBank/DDBJ databases">
        <title>Genome assembly of Enhygromyxa salina DSM 15201.</title>
        <authorList>
            <person name="Sharma G."/>
            <person name="Subramanian S."/>
        </authorList>
    </citation>
    <scope>NUCLEOTIDE SEQUENCE [LARGE SCALE GENOMIC DNA]</scope>
    <source>
        <strain evidence="1 2">DSM 15201</strain>
    </source>
</reference>
<sequence>MTTKTNQLDPGAVAPASSFDLAGHHRLEIRRTREGGESDTVELFNHGGAVMVVIELSERGPILRFEGPGLTLRATGELILEAERLKLRSEKGLDIETGGDLRLHADGDLHSTARIQTIRAELGDAVVEANDDVRIDGERVLVNCTTTTPASPSPNFAKQP</sequence>
<dbReference type="Proteomes" id="UP000031599">
    <property type="component" value="Unassembled WGS sequence"/>
</dbReference>
<accession>A0A0C2D451</accession>
<protein>
    <submittedName>
        <fullName evidence="1">Uncharacterized protein</fullName>
    </submittedName>
</protein>
<evidence type="ECO:0000313" key="1">
    <source>
        <dbReference type="EMBL" id="KIG16485.1"/>
    </source>
</evidence>